<dbReference type="SUPFAM" id="SSF47473">
    <property type="entry name" value="EF-hand"/>
    <property type="match status" value="1"/>
</dbReference>
<accession>A0ABN8P537</accession>
<dbReference type="PROSITE" id="PS50222">
    <property type="entry name" value="EF_HAND_2"/>
    <property type="match status" value="1"/>
</dbReference>
<gene>
    <name evidence="3" type="ORF">PLOB_00037047</name>
</gene>
<name>A0ABN8P537_9CNID</name>
<sequence>MSFRKQIKLMNKKIQEHKEKMKPIKEMELFVLDNSLRESTVAQLRGHTIENKWKIYEEVKKAGFQHMIVASFSHMTRVGDTFCRKLKEEGEDFDKLYAFTELVEPGYKNRVPDVEAIPVGLKKMKEFGIKHPIIEVDFVYSGIDYEKFTSDDINKLLSERMRWVRKNLSKEARIFINLRDFPAAMWSRPERIFQVVHYLSSLPRTERPFGLIYEDPSGKSMPEQLGVWTAAIRKEMDDCGFKDAKLLVHVHEQWGMADSSVLACLASGADGIWASLCEEGAAMGHSCSSVTIMNLVRLGNKKVLQQYNCTYLRKAAQEITRITTGLESGHRQVVYGERALDLVFGMPNFPLNKKEFDLAEFFGEEPPLRMTPLASPKMIAEKLRRVFGEDPQFTEERGTRMKEVMLEDLNENRKEEYMSAVGLAILFDRSGGQLTPGMSEVIAQDEPEKGHAQHLIAEIRKVWDEWDLREESQQDDALEFDSFYNGFLAPYFSCYRCDETKRALKAIDMDEDGKVDWNEFSLYLKWAIRQYPETKTAEDLLSIAFRKGLIPAMQDVVLHLKVDVE</sequence>
<evidence type="ECO:0000313" key="4">
    <source>
        <dbReference type="Proteomes" id="UP001159405"/>
    </source>
</evidence>
<dbReference type="InterPro" id="IPR013785">
    <property type="entry name" value="Aldolase_TIM"/>
</dbReference>
<comment type="caution">
    <text evidence="3">The sequence shown here is derived from an EMBL/GenBank/DDBJ whole genome shotgun (WGS) entry which is preliminary data.</text>
</comment>
<dbReference type="Gene3D" id="3.20.20.70">
    <property type="entry name" value="Aldolase class I"/>
    <property type="match status" value="1"/>
</dbReference>
<dbReference type="Proteomes" id="UP001159405">
    <property type="component" value="Unassembled WGS sequence"/>
</dbReference>
<dbReference type="InterPro" id="IPR018247">
    <property type="entry name" value="EF_Hand_1_Ca_BS"/>
</dbReference>
<keyword evidence="1" id="KW-0106">Calcium</keyword>
<proteinExistence type="predicted"/>
<evidence type="ECO:0000259" key="2">
    <source>
        <dbReference type="PROSITE" id="PS50222"/>
    </source>
</evidence>
<reference evidence="3 4" key="1">
    <citation type="submission" date="2022-05" db="EMBL/GenBank/DDBJ databases">
        <authorList>
            <consortium name="Genoscope - CEA"/>
            <person name="William W."/>
        </authorList>
    </citation>
    <scope>NUCLEOTIDE SEQUENCE [LARGE SCALE GENOMIC DNA]</scope>
</reference>
<feature type="domain" description="EF-hand" evidence="2">
    <location>
        <begin position="495"/>
        <end position="530"/>
    </location>
</feature>
<organism evidence="3 4">
    <name type="scientific">Porites lobata</name>
    <dbReference type="NCBI Taxonomy" id="104759"/>
    <lineage>
        <taxon>Eukaryota</taxon>
        <taxon>Metazoa</taxon>
        <taxon>Cnidaria</taxon>
        <taxon>Anthozoa</taxon>
        <taxon>Hexacorallia</taxon>
        <taxon>Scleractinia</taxon>
        <taxon>Fungiina</taxon>
        <taxon>Poritidae</taxon>
        <taxon>Porites</taxon>
    </lineage>
</organism>
<evidence type="ECO:0000256" key="1">
    <source>
        <dbReference type="ARBA" id="ARBA00022837"/>
    </source>
</evidence>
<dbReference type="EMBL" id="CALNXK010000053">
    <property type="protein sequence ID" value="CAH3133752.1"/>
    <property type="molecule type" value="Genomic_DNA"/>
</dbReference>
<evidence type="ECO:0000313" key="3">
    <source>
        <dbReference type="EMBL" id="CAH3133752.1"/>
    </source>
</evidence>
<dbReference type="PROSITE" id="PS00018">
    <property type="entry name" value="EF_HAND_1"/>
    <property type="match status" value="1"/>
</dbReference>
<dbReference type="SUPFAM" id="SSF51569">
    <property type="entry name" value="Aldolase"/>
    <property type="match status" value="1"/>
</dbReference>
<keyword evidence="4" id="KW-1185">Reference proteome</keyword>
<dbReference type="InterPro" id="IPR011992">
    <property type="entry name" value="EF-hand-dom_pair"/>
</dbReference>
<dbReference type="InterPro" id="IPR002048">
    <property type="entry name" value="EF_hand_dom"/>
</dbReference>
<protein>
    <recommendedName>
        <fullName evidence="2">EF-hand domain-containing protein</fullName>
    </recommendedName>
</protein>